<dbReference type="RefSeq" id="WP_058624250.1">
    <property type="nucleotide sequence ID" value="NZ_LDRT01000078.1"/>
</dbReference>
<accession>A0A147EVQ0</accession>
<evidence type="ECO:0000256" key="6">
    <source>
        <dbReference type="ARBA" id="ARBA00023002"/>
    </source>
</evidence>
<feature type="binding site" evidence="13">
    <location>
        <position position="647"/>
    </location>
    <ligand>
        <name>NADP(+)</name>
        <dbReference type="ChEBI" id="CHEBI:58349"/>
    </ligand>
</feature>
<dbReference type="NCBIfam" id="TIGR00178">
    <property type="entry name" value="monomer_idh"/>
    <property type="match status" value="1"/>
</dbReference>
<keyword evidence="2 9" id="KW-0816">Tricarboxylic acid cycle</keyword>
<dbReference type="PANTHER" id="PTHR36999">
    <property type="entry name" value="ISOCITRATE DEHYDROGENASE [NADP]"/>
    <property type="match status" value="1"/>
</dbReference>
<feature type="binding site" evidence="13">
    <location>
        <begin position="82"/>
        <end position="87"/>
    </location>
    <ligand>
        <name>NADP(+)</name>
        <dbReference type="ChEBI" id="CHEBI:58349"/>
    </ligand>
</feature>
<dbReference type="PANTHER" id="PTHR36999:SF1">
    <property type="entry name" value="ISOCITRATE DEHYDROGENASE (NADP(+))"/>
    <property type="match status" value="1"/>
</dbReference>
<dbReference type="PIRSF" id="PIRSF009407">
    <property type="entry name" value="IDH_monmr"/>
    <property type="match status" value="1"/>
</dbReference>
<feature type="binding site" evidence="12">
    <location>
        <position position="348"/>
    </location>
    <ligand>
        <name>Mg(2+)</name>
        <dbReference type="ChEBI" id="CHEBI:18420"/>
    </ligand>
</feature>
<dbReference type="EC" id="1.1.1.42" evidence="9"/>
<feature type="binding site" evidence="13">
    <location>
        <begin position="598"/>
        <end position="600"/>
    </location>
    <ligand>
        <name>NADP(+)</name>
        <dbReference type="ChEBI" id="CHEBI:58349"/>
    </ligand>
</feature>
<sequence>MPDSTIIYTYTDEAPALATASFLPIVQAVTKQAGVDVETRDISLAGRILAAFPQRLTPEQQVGDALAELGGLATLPEANIIKLPNISASIPQLKAAIAELQSQGYDIPDYPDEASSVEDKDVRARYDRIKGSAVNPVLREGNSDRRAPLAVKNYAKKHPHRNKPFAEGSKTRVATMGHDDFFSNEKSVVIADDDVLTIQHVAEDGTTTTLKEGLKVLQGEIVDATFLSAAALDAFLADTLEQAKADDVLYSVHLKATMMKVSDPIIFGHVVKAFFADVFDRHGDALAAAGLTPNDGLGSILAGLSNVEGGDAIAMEIREALASGPRLSYVNSDKGITNLHVPSDVIVDASMPALVRNGGKLWGADGGEGDTLAVIPDSSYAGVYQATIEDVIANGPLDPATIGSVPNVGLMAQAAEEYGSHDKTFEIGAPGRVQVVASNGDVLLEHEVNTGDIWRATQTKDVAVRDWVKLAVTRARATGVPAVFWLDESRAHDRNLIAKVHEYLADHDTDGLTIEILAPAEATTYSLERIRRGEDTISVTGNVLRDYLTDLFPILEVGTSAKMLSIVPLLAGGGLFETGAGGSAPKHVQQLVEEDYLRWDSLGEFFALAASLEHLADTTGNDRARVLAQTLDAATGTFLENDKSPGRALGTIDNRGSHFYLALYWAQELAKQTTDADLAQVFAPVAEKLAAEEQTIVAELNAVQGHHAEIGGYYRPNTELVEKVMRPSATLNAVVDALR</sequence>
<dbReference type="Gene3D" id="3.40.718.10">
    <property type="entry name" value="Isopropylmalate Dehydrogenase"/>
    <property type="match status" value="1"/>
</dbReference>
<gene>
    <name evidence="14" type="ORF">NS220_11860</name>
</gene>
<dbReference type="PATRIC" id="fig|2033.6.peg.3617"/>
<comment type="catalytic activity">
    <reaction evidence="7 9">
        <text>D-threo-isocitrate + NADP(+) = 2-oxoglutarate + CO2 + NADPH</text>
        <dbReference type="Rhea" id="RHEA:19629"/>
        <dbReference type="ChEBI" id="CHEBI:15562"/>
        <dbReference type="ChEBI" id="CHEBI:16526"/>
        <dbReference type="ChEBI" id="CHEBI:16810"/>
        <dbReference type="ChEBI" id="CHEBI:57783"/>
        <dbReference type="ChEBI" id="CHEBI:58349"/>
        <dbReference type="EC" id="1.1.1.42"/>
    </reaction>
</comment>
<protein>
    <recommendedName>
        <fullName evidence="9">Isocitrate dehydrogenase [NADP]</fullName>
        <ecNumber evidence="9">1.1.1.42</ecNumber>
    </recommendedName>
    <alternativeName>
        <fullName evidence="9">Oxalosuccinate decarboxylase</fullName>
    </alternativeName>
</protein>
<evidence type="ECO:0000256" key="12">
    <source>
        <dbReference type="PIRSR" id="PIRSR009407-3"/>
    </source>
</evidence>
<proteinExistence type="inferred from homology"/>
<feature type="binding site" evidence="11">
    <location>
        <position position="545"/>
    </location>
    <ligand>
        <name>D-threo-isocitrate</name>
        <dbReference type="ChEBI" id="CHEBI:15562"/>
    </ligand>
</feature>
<feature type="binding site" evidence="12">
    <location>
        <position position="550"/>
    </location>
    <ligand>
        <name>Mg(2+)</name>
        <dbReference type="ChEBI" id="CHEBI:18420"/>
    </ligand>
</feature>
<evidence type="ECO:0000256" key="9">
    <source>
        <dbReference type="PIRNR" id="PIRNR009407"/>
    </source>
</evidence>
<dbReference type="GO" id="GO:0004450">
    <property type="term" value="F:isocitrate dehydrogenase (NADP+) activity"/>
    <property type="evidence" value="ECO:0007669"/>
    <property type="project" value="UniProtKB-EC"/>
</dbReference>
<dbReference type="Pfam" id="PF03971">
    <property type="entry name" value="IDH"/>
    <property type="match status" value="1"/>
</dbReference>
<feature type="site" description="Critical for catalysis" evidence="10">
    <location>
        <position position="255"/>
    </location>
</feature>
<evidence type="ECO:0000256" key="10">
    <source>
        <dbReference type="PIRSR" id="PIRSR009407-1"/>
    </source>
</evidence>
<dbReference type="SUPFAM" id="SSF53659">
    <property type="entry name" value="Isocitrate/Isopropylmalate dehydrogenase-like"/>
    <property type="match status" value="1"/>
</dbReference>
<feature type="site" description="Critical for catalysis" evidence="10">
    <location>
        <position position="418"/>
    </location>
</feature>
<dbReference type="Proteomes" id="UP000075025">
    <property type="component" value="Unassembled WGS sequence"/>
</dbReference>
<keyword evidence="4 12" id="KW-0460">Magnesium</keyword>
<name>A0A147EVQ0_MICTE</name>
<dbReference type="InterPro" id="IPR004436">
    <property type="entry name" value="Isocitrate_DH_NADP_mono"/>
</dbReference>
<comment type="similarity">
    <text evidence="8 9">Belongs to the monomeric-type IDH family.</text>
</comment>
<keyword evidence="1 9" id="KW-0329">Glyoxylate bypass</keyword>
<dbReference type="AlphaFoldDB" id="A0A147EVQ0"/>
<reference evidence="14 15" key="1">
    <citation type="journal article" date="2016" name="Front. Microbiol.">
        <title>Genomic Resource of Rice Seed Associated Bacteria.</title>
        <authorList>
            <person name="Midha S."/>
            <person name="Bansal K."/>
            <person name="Sharma S."/>
            <person name="Kumar N."/>
            <person name="Patil P.P."/>
            <person name="Chaudhry V."/>
            <person name="Patil P.B."/>
        </authorList>
    </citation>
    <scope>NUCLEOTIDE SEQUENCE [LARGE SCALE GENOMIC DNA]</scope>
    <source>
        <strain evidence="14 15">NS220</strain>
    </source>
</reference>
<comment type="caution">
    <text evidence="14">The sequence shown here is derived from an EMBL/GenBank/DDBJ whole genome shotgun (WGS) entry which is preliminary data.</text>
</comment>
<evidence type="ECO:0000256" key="1">
    <source>
        <dbReference type="ARBA" id="ARBA00022435"/>
    </source>
</evidence>
<evidence type="ECO:0000256" key="8">
    <source>
        <dbReference type="ARBA" id="ARBA00046318"/>
    </source>
</evidence>
<dbReference type="GO" id="GO:0006097">
    <property type="term" value="P:glyoxylate cycle"/>
    <property type="evidence" value="ECO:0007669"/>
    <property type="project" value="UniProtKB-KW"/>
</dbReference>
<dbReference type="EMBL" id="LDRT01000078">
    <property type="protein sequence ID" value="KTR93627.1"/>
    <property type="molecule type" value="Genomic_DNA"/>
</dbReference>
<evidence type="ECO:0000256" key="7">
    <source>
        <dbReference type="ARBA" id="ARBA00023554"/>
    </source>
</evidence>
<feature type="binding site" evidence="11">
    <location>
        <begin position="132"/>
        <end position="139"/>
    </location>
    <ligand>
        <name>substrate</name>
    </ligand>
</feature>
<feature type="binding site" evidence="13">
    <location>
        <position position="587"/>
    </location>
    <ligand>
        <name>NADP(+)</name>
        <dbReference type="ChEBI" id="CHEBI:58349"/>
    </ligand>
</feature>
<evidence type="ECO:0000256" key="2">
    <source>
        <dbReference type="ARBA" id="ARBA00022532"/>
    </source>
</evidence>
<dbReference type="OrthoDB" id="9807643at2"/>
<comment type="cofactor">
    <cofactor evidence="12">
        <name>Mg(2+)</name>
        <dbReference type="ChEBI" id="CHEBI:18420"/>
    </cofactor>
    <cofactor evidence="12">
        <name>Mn(2+)</name>
        <dbReference type="ChEBI" id="CHEBI:29035"/>
    </cofactor>
    <text evidence="12">Binds 1 Mg(2+) or Mn(2+) ion per subunit.</text>
</comment>
<dbReference type="GO" id="GO:0046872">
    <property type="term" value="F:metal ion binding"/>
    <property type="evidence" value="ECO:0007669"/>
    <property type="project" value="UniProtKB-KW"/>
</dbReference>
<evidence type="ECO:0000313" key="15">
    <source>
        <dbReference type="Proteomes" id="UP000075025"/>
    </source>
</evidence>
<organism evidence="14 15">
    <name type="scientific">Microbacterium testaceum</name>
    <name type="common">Aureobacterium testaceum</name>
    <name type="synonym">Brevibacterium testaceum</name>
    <dbReference type="NCBI Taxonomy" id="2033"/>
    <lineage>
        <taxon>Bacteria</taxon>
        <taxon>Bacillati</taxon>
        <taxon>Actinomycetota</taxon>
        <taxon>Actinomycetes</taxon>
        <taxon>Micrococcales</taxon>
        <taxon>Microbacteriaceae</taxon>
        <taxon>Microbacterium</taxon>
    </lineage>
</organism>
<evidence type="ECO:0000256" key="5">
    <source>
        <dbReference type="ARBA" id="ARBA00022857"/>
    </source>
</evidence>
<evidence type="ECO:0000313" key="14">
    <source>
        <dbReference type="EMBL" id="KTR93627.1"/>
    </source>
</evidence>
<dbReference type="GO" id="GO:0006099">
    <property type="term" value="P:tricarboxylic acid cycle"/>
    <property type="evidence" value="ECO:0007669"/>
    <property type="project" value="UniProtKB-KW"/>
</dbReference>
<feature type="binding site" evidence="13">
    <location>
        <position position="135"/>
    </location>
    <ligand>
        <name>NADP(+)</name>
        <dbReference type="ChEBI" id="CHEBI:58349"/>
    </ligand>
</feature>
<evidence type="ECO:0000256" key="4">
    <source>
        <dbReference type="ARBA" id="ARBA00022842"/>
    </source>
</evidence>
<keyword evidence="5 9" id="KW-0521">NADP</keyword>
<evidence type="ECO:0000256" key="11">
    <source>
        <dbReference type="PIRSR" id="PIRSR009407-2"/>
    </source>
</evidence>
<evidence type="ECO:0000256" key="3">
    <source>
        <dbReference type="ARBA" id="ARBA00022723"/>
    </source>
</evidence>
<feature type="binding site" evidence="11">
    <location>
        <position position="145"/>
    </location>
    <ligand>
        <name>D-threo-isocitrate</name>
        <dbReference type="ChEBI" id="CHEBI:15562"/>
    </ligand>
</feature>
<feature type="binding site" evidence="13">
    <location>
        <begin position="582"/>
        <end position="583"/>
    </location>
    <ligand>
        <name>NADP(+)</name>
        <dbReference type="ChEBI" id="CHEBI:58349"/>
    </ligand>
</feature>
<keyword evidence="3 12" id="KW-0479">Metal-binding</keyword>
<keyword evidence="6 9" id="KW-0560">Oxidoreductase</keyword>
<feature type="binding site" evidence="12">
    <location>
        <position position="546"/>
    </location>
    <ligand>
        <name>Mg(2+)</name>
        <dbReference type="ChEBI" id="CHEBI:18420"/>
    </ligand>
</feature>
<evidence type="ECO:0000256" key="13">
    <source>
        <dbReference type="PIRSR" id="PIRSR009407-4"/>
    </source>
</evidence>